<protein>
    <recommendedName>
        <fullName evidence="5">Integrase</fullName>
    </recommendedName>
</protein>
<evidence type="ECO:0000313" key="3">
    <source>
        <dbReference type="EMBL" id="WND15921.1"/>
    </source>
</evidence>
<evidence type="ECO:0000313" key="4">
    <source>
        <dbReference type="Proteomes" id="UP001249394"/>
    </source>
</evidence>
<feature type="region of interest" description="Disordered" evidence="2">
    <location>
        <begin position="310"/>
        <end position="335"/>
    </location>
</feature>
<reference evidence="3 4" key="1">
    <citation type="submission" date="2023-09" db="EMBL/GenBank/DDBJ databases">
        <title>The genome sequence of Streptomyces anthocyanicus.</title>
        <authorList>
            <person name="Mo P."/>
        </authorList>
    </citation>
    <scope>NUCLEOTIDE SEQUENCE [LARGE SCALE GENOMIC DNA]</scope>
    <source>
        <strain evidence="3 4">JCM 4387</strain>
    </source>
</reference>
<evidence type="ECO:0000256" key="2">
    <source>
        <dbReference type="SAM" id="MobiDB-lite"/>
    </source>
</evidence>
<keyword evidence="4" id="KW-1185">Reference proteome</keyword>
<dbReference type="InterPro" id="IPR010998">
    <property type="entry name" value="Integrase_recombinase_N"/>
</dbReference>
<dbReference type="Proteomes" id="UP001249394">
    <property type="component" value="Chromosome"/>
</dbReference>
<name>A0ABY9U6H9_STRVL</name>
<organism evidence="3 4">
    <name type="scientific">Streptomyces violaceus</name>
    <name type="common">Streptomyces venezuelae</name>
    <dbReference type="NCBI Taxonomy" id="1936"/>
    <lineage>
        <taxon>Bacteria</taxon>
        <taxon>Bacillati</taxon>
        <taxon>Actinomycetota</taxon>
        <taxon>Actinomycetes</taxon>
        <taxon>Kitasatosporales</taxon>
        <taxon>Streptomycetaceae</taxon>
        <taxon>Streptomyces</taxon>
    </lineage>
</organism>
<dbReference type="Gene3D" id="1.10.150.130">
    <property type="match status" value="1"/>
</dbReference>
<proteinExistence type="predicted"/>
<keyword evidence="1" id="KW-0238">DNA-binding</keyword>
<gene>
    <name evidence="3" type="ORF">RI060_00405</name>
</gene>
<dbReference type="EMBL" id="CP134213">
    <property type="protein sequence ID" value="WND15921.1"/>
    <property type="molecule type" value="Genomic_DNA"/>
</dbReference>
<accession>A0ABY9U6H9</accession>
<feature type="compositionally biased region" description="Low complexity" evidence="2">
    <location>
        <begin position="321"/>
        <end position="335"/>
    </location>
</feature>
<evidence type="ECO:0000256" key="1">
    <source>
        <dbReference type="ARBA" id="ARBA00023125"/>
    </source>
</evidence>
<evidence type="ECO:0008006" key="5">
    <source>
        <dbReference type="Google" id="ProtNLM"/>
    </source>
</evidence>
<sequence>MMRRPSPTETIRRRAVSAFAQADVCALAALQLAPDVERPRFEQDRWILTGLVKRHRSIIDCELEWDFGEILNPAWRVVTKEIVLALLAPRHEPVLACPLAVRGVRSPRTANRTRMQLTAWFNWLTSRGISTLEDVTQELCEQYLEERSWSVPEAGKARRRLDPETLSEIVRTMKLVPLYGELLSTDGYRPGFTPWQGKTAAAVVGAKSVRTNRVPPVPEHVLQPLLATCLYLVNEVGPHLADLLEELRADVAAADELPRFTVEHLPAMQNLLMEMQAAKEPLPAICAQKMVAVAGQTDPSPFAHLAANRLGRRDHGLPREPAGASRRAQAPAPRA</sequence>